<dbReference type="GO" id="GO:0016787">
    <property type="term" value="F:hydrolase activity"/>
    <property type="evidence" value="ECO:0007669"/>
    <property type="project" value="UniProtKB-KW"/>
</dbReference>
<evidence type="ECO:0000256" key="1">
    <source>
        <dbReference type="SAM" id="Phobius"/>
    </source>
</evidence>
<feature type="domain" description="AB hydrolase-1" evidence="2">
    <location>
        <begin position="74"/>
        <end position="177"/>
    </location>
</feature>
<dbReference type="GO" id="GO:0016020">
    <property type="term" value="C:membrane"/>
    <property type="evidence" value="ECO:0007669"/>
    <property type="project" value="TreeGrafter"/>
</dbReference>
<comment type="caution">
    <text evidence="3">The sequence shown here is derived from an EMBL/GenBank/DDBJ whole genome shotgun (WGS) entry which is preliminary data.</text>
</comment>
<dbReference type="InterPro" id="IPR000073">
    <property type="entry name" value="AB_hydrolase_1"/>
</dbReference>
<dbReference type="SUPFAM" id="SSF53474">
    <property type="entry name" value="alpha/beta-Hydrolases"/>
    <property type="match status" value="1"/>
</dbReference>
<keyword evidence="3" id="KW-0378">Hydrolase</keyword>
<dbReference type="Gene3D" id="3.40.50.1820">
    <property type="entry name" value="alpha/beta hydrolase"/>
    <property type="match status" value="1"/>
</dbReference>
<evidence type="ECO:0000313" key="3">
    <source>
        <dbReference type="EMBL" id="MBP1044522.1"/>
    </source>
</evidence>
<proteinExistence type="predicted"/>
<keyword evidence="1" id="KW-0812">Transmembrane</keyword>
<sequence>MKEKQFRFIKKISKGFLKVIIGIGIVLGIVLMGIFTVHRLSLRSEAKKIEDYGQKLSVFDGTMNVVVDGKGPKTIVLLTGFGTASPRLDFTPMIDELTNDYRVVTIEPFGYGLSSQTDRQRNLQNMAEEIHEVVKQLKLENFILMGHSIAGLYSLEYVNQYPDEATAFVGIDSSVPKQPWPGYNSAPMDFLAKSGIMRVVLKLTEKEKEKDQQKAHNAEQMQMITMKVTGNRTLAKEATSLSQSFSDAQQLAFPKDLPVLLFADEASAVENWTGLHQEQADSVNRGKLVLLEGSHYLHHTQSKRMVAEMEDFLTDQN</sequence>
<dbReference type="Proteomes" id="UP000674938">
    <property type="component" value="Unassembled WGS sequence"/>
</dbReference>
<dbReference type="Pfam" id="PF00561">
    <property type="entry name" value="Abhydrolase_1"/>
    <property type="match status" value="1"/>
</dbReference>
<protein>
    <submittedName>
        <fullName evidence="3">Alpha/beta hydrolase</fullName>
    </submittedName>
</protein>
<dbReference type="EMBL" id="JAEEGA010000030">
    <property type="protein sequence ID" value="MBP1044522.1"/>
    <property type="molecule type" value="Genomic_DNA"/>
</dbReference>
<organism evidence="3 4">
    <name type="scientific">Vagococcus allomyrinae</name>
    <dbReference type="NCBI Taxonomy" id="2794353"/>
    <lineage>
        <taxon>Bacteria</taxon>
        <taxon>Bacillati</taxon>
        <taxon>Bacillota</taxon>
        <taxon>Bacilli</taxon>
        <taxon>Lactobacillales</taxon>
        <taxon>Enterococcaceae</taxon>
        <taxon>Vagococcus</taxon>
    </lineage>
</organism>
<gene>
    <name evidence="3" type="ORF">I6N95_26280</name>
</gene>
<evidence type="ECO:0000313" key="4">
    <source>
        <dbReference type="Proteomes" id="UP000674938"/>
    </source>
</evidence>
<evidence type="ECO:0000259" key="2">
    <source>
        <dbReference type="Pfam" id="PF00561"/>
    </source>
</evidence>
<reference evidence="3" key="1">
    <citation type="submission" date="2020-12" db="EMBL/GenBank/DDBJ databases">
        <title>Vagococcus allomyrinae sp. nov. and Enterococcus lavae sp. nov., isolated from the larvae of Allomyrina dichotoma.</title>
        <authorList>
            <person name="Lee S.D."/>
        </authorList>
    </citation>
    <scope>NUCLEOTIDE SEQUENCE</scope>
    <source>
        <strain evidence="3">BWB3-3</strain>
    </source>
</reference>
<dbReference type="PANTHER" id="PTHR43798:SF33">
    <property type="entry name" value="HYDROLASE, PUTATIVE (AFU_ORTHOLOGUE AFUA_2G14860)-RELATED"/>
    <property type="match status" value="1"/>
</dbReference>
<dbReference type="InterPro" id="IPR050266">
    <property type="entry name" value="AB_hydrolase_sf"/>
</dbReference>
<feature type="transmembrane region" description="Helical" evidence="1">
    <location>
        <begin position="16"/>
        <end position="37"/>
    </location>
</feature>
<dbReference type="InterPro" id="IPR029058">
    <property type="entry name" value="AB_hydrolase_fold"/>
</dbReference>
<accession>A0A940PH41</accession>
<name>A0A940PH41_9ENTE</name>
<keyword evidence="1" id="KW-1133">Transmembrane helix</keyword>
<keyword evidence="1" id="KW-0472">Membrane</keyword>
<dbReference type="RefSeq" id="WP_209533046.1">
    <property type="nucleotide sequence ID" value="NZ_JAEEGA010000030.1"/>
</dbReference>
<dbReference type="PANTHER" id="PTHR43798">
    <property type="entry name" value="MONOACYLGLYCEROL LIPASE"/>
    <property type="match status" value="1"/>
</dbReference>
<dbReference type="AlphaFoldDB" id="A0A940PH41"/>
<keyword evidence="4" id="KW-1185">Reference proteome</keyword>